<dbReference type="Proteomes" id="UP000507470">
    <property type="component" value="Unassembled WGS sequence"/>
</dbReference>
<dbReference type="OrthoDB" id="10450503at2759"/>
<evidence type="ECO:0000313" key="1">
    <source>
        <dbReference type="EMBL" id="CAC5385468.1"/>
    </source>
</evidence>
<organism evidence="1 2">
    <name type="scientific">Mytilus coruscus</name>
    <name type="common">Sea mussel</name>
    <dbReference type="NCBI Taxonomy" id="42192"/>
    <lineage>
        <taxon>Eukaryota</taxon>
        <taxon>Metazoa</taxon>
        <taxon>Spiralia</taxon>
        <taxon>Lophotrochozoa</taxon>
        <taxon>Mollusca</taxon>
        <taxon>Bivalvia</taxon>
        <taxon>Autobranchia</taxon>
        <taxon>Pteriomorphia</taxon>
        <taxon>Mytilida</taxon>
        <taxon>Mytiloidea</taxon>
        <taxon>Mytilidae</taxon>
        <taxon>Mytilinae</taxon>
        <taxon>Mytilus</taxon>
    </lineage>
</organism>
<evidence type="ECO:0000313" key="2">
    <source>
        <dbReference type="Proteomes" id="UP000507470"/>
    </source>
</evidence>
<accession>A0A6J8BNB6</accession>
<protein>
    <submittedName>
        <fullName evidence="1">Uncharacterized protein</fullName>
    </submittedName>
</protein>
<keyword evidence="2" id="KW-1185">Reference proteome</keyword>
<dbReference type="AlphaFoldDB" id="A0A6J8BNB6"/>
<gene>
    <name evidence="1" type="ORF">MCOR_21013</name>
</gene>
<reference evidence="1 2" key="1">
    <citation type="submission" date="2020-06" db="EMBL/GenBank/DDBJ databases">
        <authorList>
            <person name="Li R."/>
            <person name="Bekaert M."/>
        </authorList>
    </citation>
    <scope>NUCLEOTIDE SEQUENCE [LARGE SCALE GENOMIC DNA]</scope>
    <source>
        <strain evidence="2">wild</strain>
    </source>
</reference>
<name>A0A6J8BNB6_MYTCO</name>
<proteinExistence type="predicted"/>
<sequence>MTGSAEGEQTMQMLSSNTRSYNRTNAVPFILQQTQRPDNISVGNYQDPFDMENQYQRLDFTMRNDAQQSLKEVHNDYSVHYYKRTCSPAVNNEGSKLSKKARLSDRTKYLKEGHDNYSQPYDSLTHPPAVNNDGTKLKIKAGPSVTTKDVEHEHVAYCDAAIVHEDFLYDIPKHSSKSVDNRCSVKK</sequence>
<dbReference type="EMBL" id="CACVKT020003719">
    <property type="protein sequence ID" value="CAC5385468.1"/>
    <property type="molecule type" value="Genomic_DNA"/>
</dbReference>